<evidence type="ECO:0000256" key="1">
    <source>
        <dbReference type="SAM" id="MobiDB-lite"/>
    </source>
</evidence>
<sequence length="94" mass="10130">MASWRSSSTFTASAYSGLSARRSGRAKSSAFFRTSRPSLGGFELRTDVRPVLATSICVLTLLANVPSPQAYLASSVPYLRNSLPDSPSQWTLLT</sequence>
<dbReference type="KEGG" id="stir:DDW44_22860"/>
<evidence type="ECO:0000313" key="2">
    <source>
        <dbReference type="EMBL" id="AWI31301.1"/>
    </source>
</evidence>
<reference evidence="2 3" key="1">
    <citation type="submission" date="2018-05" db="EMBL/GenBank/DDBJ databases">
        <title>Complete genome sequence of sponge-derived Streptomyces sp. HNM0039.</title>
        <authorList>
            <person name="Huang X."/>
            <person name="Zhou S."/>
        </authorList>
    </citation>
    <scope>NUCLEOTIDE SEQUENCE [LARGE SCALE GENOMIC DNA]</scope>
    <source>
        <strain evidence="2 3">HNM0039</strain>
    </source>
</reference>
<dbReference type="Proteomes" id="UP000244900">
    <property type="component" value="Chromosome"/>
</dbReference>
<dbReference type="EMBL" id="CP029188">
    <property type="protein sequence ID" value="AWI31301.1"/>
    <property type="molecule type" value="Genomic_DNA"/>
</dbReference>
<protein>
    <submittedName>
        <fullName evidence="2">Uncharacterized protein</fullName>
    </submittedName>
</protein>
<accession>A0A2S1SY49</accession>
<feature type="compositionally biased region" description="Low complexity" evidence="1">
    <location>
        <begin position="12"/>
        <end position="31"/>
    </location>
</feature>
<feature type="compositionally biased region" description="Polar residues" evidence="1">
    <location>
        <begin position="1"/>
        <end position="11"/>
    </location>
</feature>
<feature type="region of interest" description="Disordered" evidence="1">
    <location>
        <begin position="1"/>
        <end position="31"/>
    </location>
</feature>
<dbReference type="AlphaFoldDB" id="A0A2S1SY49"/>
<proteinExistence type="predicted"/>
<name>A0A2S1SY49_9ACTN</name>
<organism evidence="2 3">
    <name type="scientific">Streptomyces tirandamycinicus</name>
    <dbReference type="NCBI Taxonomy" id="2174846"/>
    <lineage>
        <taxon>Bacteria</taxon>
        <taxon>Bacillati</taxon>
        <taxon>Actinomycetota</taxon>
        <taxon>Actinomycetes</taxon>
        <taxon>Kitasatosporales</taxon>
        <taxon>Streptomycetaceae</taxon>
        <taxon>Streptomyces</taxon>
    </lineage>
</organism>
<gene>
    <name evidence="2" type="ORF">DDW44_22860</name>
</gene>
<evidence type="ECO:0000313" key="3">
    <source>
        <dbReference type="Proteomes" id="UP000244900"/>
    </source>
</evidence>
<keyword evidence="3" id="KW-1185">Reference proteome</keyword>